<dbReference type="InterPro" id="IPR052024">
    <property type="entry name" value="Methanogen_methyltrans"/>
</dbReference>
<dbReference type="Pfam" id="PF01208">
    <property type="entry name" value="URO-D"/>
    <property type="match status" value="1"/>
</dbReference>
<dbReference type="AlphaFoldDB" id="A0A850HD10"/>
<dbReference type="Gene3D" id="3.20.20.210">
    <property type="match status" value="1"/>
</dbReference>
<proteinExistence type="predicted"/>
<dbReference type="EMBL" id="JAAIUO010000001">
    <property type="protein sequence ID" value="NSK13805.1"/>
    <property type="molecule type" value="Genomic_DNA"/>
</dbReference>
<dbReference type="InterPro" id="IPR000257">
    <property type="entry name" value="Uroporphyrinogen_deCOase"/>
</dbReference>
<name>A0A850HD10_9FIRM</name>
<evidence type="ECO:0000259" key="1">
    <source>
        <dbReference type="Pfam" id="PF01208"/>
    </source>
</evidence>
<evidence type="ECO:0000313" key="5">
    <source>
        <dbReference type="Proteomes" id="UP000701680"/>
    </source>
</evidence>
<reference evidence="4 5" key="1">
    <citation type="journal article" date="2020" name="Cell Host Microbe">
        <title>Functional and Genomic Variation between Human-Derived Isolates of Lachnospiraceae Reveals Inter- and Intra-Species Diversity.</title>
        <authorList>
            <person name="Sorbara M.T."/>
            <person name="Littmann E.R."/>
            <person name="Fontana E."/>
            <person name="Moody T.U."/>
            <person name="Kohout C.E."/>
            <person name="Gjonbalaj M."/>
            <person name="Eaton V."/>
            <person name="Seok R."/>
            <person name="Leiner I.M."/>
            <person name="Pamer E.G."/>
        </authorList>
    </citation>
    <scope>NUCLEOTIDE SEQUENCE [LARGE SCALE GENOMIC DNA]</scope>
    <source>
        <strain evidence="3 4">MSK.17.11</strain>
        <strain evidence="2 5">MSK.17.38</strain>
    </source>
</reference>
<dbReference type="PANTHER" id="PTHR47099">
    <property type="entry name" value="METHYLCOBAMIDE:COM METHYLTRANSFERASE MTBA"/>
    <property type="match status" value="1"/>
</dbReference>
<reference evidence="3" key="2">
    <citation type="submission" date="2020-02" db="EMBL/GenBank/DDBJ databases">
        <authorList>
            <person name="Littmann E."/>
            <person name="Sorbara M."/>
        </authorList>
    </citation>
    <scope>NUCLEOTIDE SEQUENCE</scope>
    <source>
        <strain evidence="3">MSK.17.11</strain>
        <strain evidence="2">MSK.17.38</strain>
    </source>
</reference>
<sequence>MKICINPAEKMTPVERKQAIEDGKAYDRIRCIPAMGELKSQVGGQTIWDMWHDPRKIAEIEVSAFNRFGHDQMMIGPNSYGIADALGADVIYAEDKLPYIGKNCLKDYQELSGYEPLDAKKDDRIKTFLNAAEILADCAAPYVPITASVGGPMTIASYLRGVEYLLRDCKREPEQVHRLLRLVTDSEKSCMKAMGKYGFSIAMADPVANPELIGPKYYKEFAYPYMKELTDYAYEVTGKKANLHMCGRTYSIWKYFSQLNVQFLSLDNAIDLNRAKEELSPYLAIAGNVPPVEVVMNGTKEEIFQSVQECARIGKQMEQGYVLSTGCEIPYGTALSQIDWFMEAARQYG</sequence>
<dbReference type="EMBL" id="JAAITX010000001">
    <property type="protein sequence ID" value="NVH57064.1"/>
    <property type="molecule type" value="Genomic_DNA"/>
</dbReference>
<accession>A0A850HD10</accession>
<gene>
    <name evidence="3" type="ORF">G5A66_00080</name>
    <name evidence="2" type="ORF">G5A75_02725</name>
</gene>
<evidence type="ECO:0000313" key="3">
    <source>
        <dbReference type="EMBL" id="NVH57064.1"/>
    </source>
</evidence>
<dbReference type="GO" id="GO:0004853">
    <property type="term" value="F:uroporphyrinogen decarboxylase activity"/>
    <property type="evidence" value="ECO:0007669"/>
    <property type="project" value="InterPro"/>
</dbReference>
<dbReference type="SUPFAM" id="SSF51726">
    <property type="entry name" value="UROD/MetE-like"/>
    <property type="match status" value="1"/>
</dbReference>
<keyword evidence="3" id="KW-0489">Methyltransferase</keyword>
<dbReference type="Proteomes" id="UP000701680">
    <property type="component" value="Unassembled WGS sequence"/>
</dbReference>
<keyword evidence="4" id="KW-1185">Reference proteome</keyword>
<dbReference type="RefSeq" id="WP_173814277.1">
    <property type="nucleotide sequence ID" value="NZ_JAAITX010000001.1"/>
</dbReference>
<comment type="caution">
    <text evidence="3">The sequence shown here is derived from an EMBL/GenBank/DDBJ whole genome shotgun (WGS) entry which is preliminary data.</text>
</comment>
<dbReference type="PANTHER" id="PTHR47099:SF1">
    <property type="entry name" value="METHYLCOBAMIDE:COM METHYLTRANSFERASE MTBA"/>
    <property type="match status" value="1"/>
</dbReference>
<evidence type="ECO:0000313" key="2">
    <source>
        <dbReference type="EMBL" id="NSK13805.1"/>
    </source>
</evidence>
<organism evidence="3 4">
    <name type="scientific">Dorea phocaeensis</name>
    <dbReference type="NCBI Taxonomy" id="2040291"/>
    <lineage>
        <taxon>Bacteria</taxon>
        <taxon>Bacillati</taxon>
        <taxon>Bacillota</taxon>
        <taxon>Clostridia</taxon>
        <taxon>Lachnospirales</taxon>
        <taxon>Lachnospiraceae</taxon>
        <taxon>Dorea</taxon>
    </lineage>
</organism>
<dbReference type="GO" id="GO:0006779">
    <property type="term" value="P:porphyrin-containing compound biosynthetic process"/>
    <property type="evidence" value="ECO:0007669"/>
    <property type="project" value="InterPro"/>
</dbReference>
<dbReference type="CDD" id="cd03465">
    <property type="entry name" value="URO-D_like"/>
    <property type="match status" value="1"/>
</dbReference>
<dbReference type="GO" id="GO:0008168">
    <property type="term" value="F:methyltransferase activity"/>
    <property type="evidence" value="ECO:0007669"/>
    <property type="project" value="UniProtKB-KW"/>
</dbReference>
<feature type="domain" description="Uroporphyrinogen decarboxylase (URO-D)" evidence="1">
    <location>
        <begin position="19"/>
        <end position="348"/>
    </location>
</feature>
<dbReference type="InterPro" id="IPR038071">
    <property type="entry name" value="UROD/MetE-like_sf"/>
</dbReference>
<protein>
    <submittedName>
        <fullName evidence="3">MtaA/CmuA family methyltransferase</fullName>
    </submittedName>
</protein>
<dbReference type="Proteomes" id="UP000528555">
    <property type="component" value="Unassembled WGS sequence"/>
</dbReference>
<evidence type="ECO:0000313" key="4">
    <source>
        <dbReference type="Proteomes" id="UP000528555"/>
    </source>
</evidence>
<dbReference type="GO" id="GO:0032259">
    <property type="term" value="P:methylation"/>
    <property type="evidence" value="ECO:0007669"/>
    <property type="project" value="UniProtKB-KW"/>
</dbReference>
<keyword evidence="3" id="KW-0808">Transferase</keyword>